<protein>
    <submittedName>
        <fullName evidence="13">Porin</fullName>
    </submittedName>
</protein>
<comment type="caution">
    <text evidence="13">The sequence shown here is derived from an EMBL/GenBank/DDBJ whole genome shotgun (WGS) entry which is preliminary data.</text>
</comment>
<keyword evidence="5" id="KW-0812">Transmembrane</keyword>
<evidence type="ECO:0000313" key="13">
    <source>
        <dbReference type="EMBL" id="RCJ03220.1"/>
    </source>
</evidence>
<dbReference type="GO" id="GO:0009279">
    <property type="term" value="C:cell outer membrane"/>
    <property type="evidence" value="ECO:0007669"/>
    <property type="project" value="UniProtKB-SubCell"/>
</dbReference>
<dbReference type="SUPFAM" id="SSF56935">
    <property type="entry name" value="Porins"/>
    <property type="match status" value="1"/>
</dbReference>
<dbReference type="Proteomes" id="UP000253501">
    <property type="component" value="Unassembled WGS sequence"/>
</dbReference>
<proteinExistence type="predicted"/>
<dbReference type="GO" id="GO:0015288">
    <property type="term" value="F:porin activity"/>
    <property type="evidence" value="ECO:0007669"/>
    <property type="project" value="UniProtKB-KW"/>
</dbReference>
<keyword evidence="6 11" id="KW-0732">Signal</keyword>
<dbReference type="GO" id="GO:0006811">
    <property type="term" value="P:monoatomic ion transport"/>
    <property type="evidence" value="ECO:0007669"/>
    <property type="project" value="UniProtKB-KW"/>
</dbReference>
<evidence type="ECO:0000256" key="10">
    <source>
        <dbReference type="ARBA" id="ARBA00023237"/>
    </source>
</evidence>
<dbReference type="PRINTS" id="PR00184">
    <property type="entry name" value="NEISSPPORIN"/>
</dbReference>
<keyword evidence="7" id="KW-0406">Ion transport</keyword>
<dbReference type="PANTHER" id="PTHR34501">
    <property type="entry name" value="PROTEIN YDDL-RELATED"/>
    <property type="match status" value="1"/>
</dbReference>
<gene>
    <name evidence="13" type="ORF">DDK22_38580</name>
</gene>
<sequence length="365" mass="38534">MSKMRGQMKRILVVVAASVAANAVSAQSSVTLFGIADAGIEFNNNAGRNGDSVVRLVSGNQSGSRWGLRGVEDLGSGLKAVFHLESGFDIDTGNSAQGGRLFGRGAYMGLDSYYGSLLFGRQQTAMREFGNIYDPNAIADRYGILSIAPEFGARADNAVKYVGKFGSLTGQAFYSFQANGSEVAGSNVFGRNFGAFVNYASGPFALGVAYDDAHVGTPSNQAPVLRRVSVAGTYAVGDAKVYVGYRLAKAYDGAMLPGAQAADAGSNLYWLGLAYKLTQAFSLTGTAYYQDFRQTGSDPWQFVLTGDYLLSKRTDLYASVSYALNKDNSALGVNGFNSGSGTSAVFNVQPGKNQAGAVMGVRHRF</sequence>
<evidence type="ECO:0000256" key="4">
    <source>
        <dbReference type="ARBA" id="ARBA00022452"/>
    </source>
</evidence>
<evidence type="ECO:0000256" key="11">
    <source>
        <dbReference type="SAM" id="SignalP"/>
    </source>
</evidence>
<evidence type="ECO:0000313" key="14">
    <source>
        <dbReference type="Proteomes" id="UP000253501"/>
    </source>
</evidence>
<dbReference type="AlphaFoldDB" id="A0A367P5W7"/>
<dbReference type="InterPro" id="IPR023614">
    <property type="entry name" value="Porin_dom_sf"/>
</dbReference>
<keyword evidence="9" id="KW-0472">Membrane</keyword>
<evidence type="ECO:0000256" key="3">
    <source>
        <dbReference type="ARBA" id="ARBA00022448"/>
    </source>
</evidence>
<keyword evidence="3" id="KW-0813">Transport</keyword>
<evidence type="ECO:0000256" key="2">
    <source>
        <dbReference type="ARBA" id="ARBA00011233"/>
    </source>
</evidence>
<evidence type="ECO:0000256" key="6">
    <source>
        <dbReference type="ARBA" id="ARBA00022729"/>
    </source>
</evidence>
<accession>A0A367P5W7</accession>
<dbReference type="GO" id="GO:0046930">
    <property type="term" value="C:pore complex"/>
    <property type="evidence" value="ECO:0007669"/>
    <property type="project" value="UniProtKB-KW"/>
</dbReference>
<dbReference type="InterPro" id="IPR050298">
    <property type="entry name" value="Gram-neg_bact_OMP"/>
</dbReference>
<evidence type="ECO:0000259" key="12">
    <source>
        <dbReference type="Pfam" id="PF13609"/>
    </source>
</evidence>
<dbReference type="Pfam" id="PF13609">
    <property type="entry name" value="Porin_4"/>
    <property type="match status" value="1"/>
</dbReference>
<keyword evidence="4" id="KW-1134">Transmembrane beta strand</keyword>
<feature type="signal peptide" evidence="11">
    <location>
        <begin position="1"/>
        <end position="26"/>
    </location>
</feature>
<dbReference type="EMBL" id="QDHA01000203">
    <property type="protein sequence ID" value="RCJ03220.1"/>
    <property type="molecule type" value="Genomic_DNA"/>
</dbReference>
<dbReference type="InterPro" id="IPR033900">
    <property type="entry name" value="Gram_neg_porin_domain"/>
</dbReference>
<evidence type="ECO:0000256" key="9">
    <source>
        <dbReference type="ARBA" id="ARBA00023136"/>
    </source>
</evidence>
<name>A0A367P5W7_CUPNE</name>
<evidence type="ECO:0000256" key="5">
    <source>
        <dbReference type="ARBA" id="ARBA00022692"/>
    </source>
</evidence>
<feature type="chain" id="PRO_5016579054" evidence="11">
    <location>
        <begin position="27"/>
        <end position="365"/>
    </location>
</feature>
<evidence type="ECO:0000256" key="8">
    <source>
        <dbReference type="ARBA" id="ARBA00023114"/>
    </source>
</evidence>
<evidence type="ECO:0000256" key="1">
    <source>
        <dbReference type="ARBA" id="ARBA00004571"/>
    </source>
</evidence>
<dbReference type="CDD" id="cd00342">
    <property type="entry name" value="gram_neg_porins"/>
    <property type="match status" value="1"/>
</dbReference>
<dbReference type="RefSeq" id="WP_114136472.1">
    <property type="nucleotide sequence ID" value="NZ_CP068435.1"/>
</dbReference>
<dbReference type="Gene3D" id="2.40.160.10">
    <property type="entry name" value="Porin"/>
    <property type="match status" value="1"/>
</dbReference>
<dbReference type="PANTHER" id="PTHR34501:SF9">
    <property type="entry name" value="MAJOR OUTER MEMBRANE PROTEIN P.IA"/>
    <property type="match status" value="1"/>
</dbReference>
<comment type="subunit">
    <text evidence="2">Homotrimer.</text>
</comment>
<dbReference type="InterPro" id="IPR002299">
    <property type="entry name" value="Porin_Neis"/>
</dbReference>
<keyword evidence="10" id="KW-0998">Cell outer membrane</keyword>
<reference evidence="13 14" key="1">
    <citation type="submission" date="2018-04" db="EMBL/GenBank/DDBJ databases">
        <title>Cupriavidus necator CR12 genome sequencing and assembly.</title>
        <authorList>
            <person name="Ben Fekih I."/>
            <person name="Mazhar H.S."/>
            <person name="Bello S.K."/>
            <person name="Rensing C."/>
        </authorList>
    </citation>
    <scope>NUCLEOTIDE SEQUENCE [LARGE SCALE GENOMIC DNA]</scope>
    <source>
        <strain evidence="13 14">CR12</strain>
    </source>
</reference>
<keyword evidence="8" id="KW-0626">Porin</keyword>
<organism evidence="13 14">
    <name type="scientific">Cupriavidus necator</name>
    <name type="common">Alcaligenes eutrophus</name>
    <name type="synonym">Ralstonia eutropha</name>
    <dbReference type="NCBI Taxonomy" id="106590"/>
    <lineage>
        <taxon>Bacteria</taxon>
        <taxon>Pseudomonadati</taxon>
        <taxon>Pseudomonadota</taxon>
        <taxon>Betaproteobacteria</taxon>
        <taxon>Burkholderiales</taxon>
        <taxon>Burkholderiaceae</taxon>
        <taxon>Cupriavidus</taxon>
    </lineage>
</organism>
<comment type="subcellular location">
    <subcellularLocation>
        <location evidence="1">Cell outer membrane</location>
        <topology evidence="1">Multi-pass membrane protein</topology>
    </subcellularLocation>
</comment>
<feature type="domain" description="Porin" evidence="12">
    <location>
        <begin position="15"/>
        <end position="328"/>
    </location>
</feature>
<evidence type="ECO:0000256" key="7">
    <source>
        <dbReference type="ARBA" id="ARBA00023065"/>
    </source>
</evidence>